<evidence type="ECO:0000256" key="5">
    <source>
        <dbReference type="ARBA" id="ARBA00022692"/>
    </source>
</evidence>
<evidence type="ECO:0000256" key="4">
    <source>
        <dbReference type="ARBA" id="ARBA00022475"/>
    </source>
</evidence>
<reference evidence="10" key="2">
    <citation type="journal article" date="2020" name="Microorganisms">
        <title>Osmotic Adaptation and Compatible Solute Biosynthesis of Phototrophic Bacteria as Revealed from Genome Analyses.</title>
        <authorList>
            <person name="Imhoff J.F."/>
            <person name="Rahn T."/>
            <person name="Kunzel S."/>
            <person name="Keller A."/>
            <person name="Neulinger S.C."/>
        </authorList>
    </citation>
    <scope>NUCLEOTIDE SEQUENCE</scope>
    <source>
        <strain evidence="10">DSM 11080</strain>
    </source>
</reference>
<feature type="transmembrane region" description="Helical" evidence="9">
    <location>
        <begin position="151"/>
        <end position="171"/>
    </location>
</feature>
<evidence type="ECO:0000256" key="3">
    <source>
        <dbReference type="ARBA" id="ARBA00022448"/>
    </source>
</evidence>
<feature type="transmembrane region" description="Helical" evidence="9">
    <location>
        <begin position="209"/>
        <end position="227"/>
    </location>
</feature>
<dbReference type="GO" id="GO:0022857">
    <property type="term" value="F:transmembrane transporter activity"/>
    <property type="evidence" value="ECO:0007669"/>
    <property type="project" value="InterPro"/>
</dbReference>
<evidence type="ECO:0000256" key="7">
    <source>
        <dbReference type="ARBA" id="ARBA00023136"/>
    </source>
</evidence>
<dbReference type="EMBL" id="NRSJ01000020">
    <property type="protein sequence ID" value="MBK1705270.1"/>
    <property type="molecule type" value="Genomic_DNA"/>
</dbReference>
<keyword evidence="4" id="KW-1003">Cell membrane</keyword>
<feature type="transmembrane region" description="Helical" evidence="9">
    <location>
        <begin position="112"/>
        <end position="131"/>
    </location>
</feature>
<accession>A0AAJ0U4T8</accession>
<evidence type="ECO:0000256" key="9">
    <source>
        <dbReference type="SAM" id="Phobius"/>
    </source>
</evidence>
<name>A0AAJ0U4T8_9GAMM</name>
<feature type="transmembrane region" description="Helical" evidence="9">
    <location>
        <begin position="463"/>
        <end position="482"/>
    </location>
</feature>
<evidence type="ECO:0000256" key="8">
    <source>
        <dbReference type="SAM" id="MobiDB-lite"/>
    </source>
</evidence>
<feature type="transmembrane region" description="Helical" evidence="9">
    <location>
        <begin position="534"/>
        <end position="554"/>
    </location>
</feature>
<evidence type="ECO:0000256" key="6">
    <source>
        <dbReference type="ARBA" id="ARBA00022989"/>
    </source>
</evidence>
<protein>
    <submittedName>
        <fullName evidence="10">Glycine/betaine ABC transporter</fullName>
    </submittedName>
</protein>
<feature type="region of interest" description="Disordered" evidence="8">
    <location>
        <begin position="31"/>
        <end position="57"/>
    </location>
</feature>
<evidence type="ECO:0000256" key="1">
    <source>
        <dbReference type="ARBA" id="ARBA00004651"/>
    </source>
</evidence>
<keyword evidence="11" id="KW-1185">Reference proteome</keyword>
<evidence type="ECO:0000313" key="10">
    <source>
        <dbReference type="EMBL" id="MBK1705270.1"/>
    </source>
</evidence>
<dbReference type="Pfam" id="PF02028">
    <property type="entry name" value="BCCT"/>
    <property type="match status" value="1"/>
</dbReference>
<keyword evidence="6 9" id="KW-1133">Transmembrane helix</keyword>
<keyword evidence="5 9" id="KW-0812">Transmembrane</keyword>
<dbReference type="GO" id="GO:0005886">
    <property type="term" value="C:plasma membrane"/>
    <property type="evidence" value="ECO:0007669"/>
    <property type="project" value="UniProtKB-SubCell"/>
</dbReference>
<dbReference type="PANTHER" id="PTHR30047">
    <property type="entry name" value="HIGH-AFFINITY CHOLINE TRANSPORT PROTEIN-RELATED"/>
    <property type="match status" value="1"/>
</dbReference>
<comment type="subcellular location">
    <subcellularLocation>
        <location evidence="1">Cell membrane</location>
        <topology evidence="1">Multi-pass membrane protein</topology>
    </subcellularLocation>
</comment>
<evidence type="ECO:0000256" key="2">
    <source>
        <dbReference type="ARBA" id="ARBA00005658"/>
    </source>
</evidence>
<dbReference type="PANTHER" id="PTHR30047:SF7">
    <property type="entry name" value="HIGH-AFFINITY CHOLINE TRANSPORT PROTEIN"/>
    <property type="match status" value="1"/>
</dbReference>
<dbReference type="InterPro" id="IPR018093">
    <property type="entry name" value="BCCT_CS"/>
</dbReference>
<comment type="similarity">
    <text evidence="2">Belongs to the BCCT transporter (TC 2.A.15) family.</text>
</comment>
<feature type="transmembrane region" description="Helical" evidence="9">
    <location>
        <begin position="381"/>
        <end position="399"/>
    </location>
</feature>
<dbReference type="RefSeq" id="WP_200346486.1">
    <property type="nucleotide sequence ID" value="NZ_NRSJ01000020.1"/>
</dbReference>
<dbReference type="PROSITE" id="PS01303">
    <property type="entry name" value="BCCT"/>
    <property type="match status" value="1"/>
</dbReference>
<gene>
    <name evidence="10" type="ORF">CKO40_12130</name>
</gene>
<feature type="transmembrane region" description="Helical" evidence="9">
    <location>
        <begin position="248"/>
        <end position="273"/>
    </location>
</feature>
<proteinExistence type="inferred from homology"/>
<sequence>MTHYIDERTAKEKHALAKKLKEVERKARKKAIRERDQFKGLQISPSASYEDDAPRREPGDDNWSGFGFDLHPHVTFISSFVLVVFIVLTLMFEAESASFFNDALSLITGNLGWFLILVSNLFIIAALYFALSKFGHIRIGGVEAQPEFSTLGWYAMLLSAGMGIGLMFWSVGEPMFHFQTPSPIFNGIEPGTPEAAQAAMGVTYFHWGIHPWAIYAIVALGLAFFAYNRGLPLTIRSVFYPLLGDKIYGFWGNVIDILSVLATLVGLATSLGLGVQQVNAGLDHLFGIGISTQMQVILIAVITGFATLSVFAGLDAGVKRLSEANMAMAAIFMLFLLFVGPTVYLLSGFTQNLGFYLTILPEMSLWTETFRDSNWQGSWTVFYWAWWISWSPFVGMFIARISKGRTVREFIFGVILIPTLLSFLWMSVFGGAALNLQVDGVADIAAAVNDDVAKAMFAMLDNFPIAEVLSGIAVILVTIFFVTSSDSGSLVVDHLTSGGKLDSPTTQRVFWAVMEGVVAAVLLIGGGLTTLQTASVTTGLPFALVLLVGVYSLYIGLNQELYVETAVKKAVSDAEDEHKLHEAVETVVQGNSATTPETAGTS</sequence>
<feature type="transmembrane region" description="Helical" evidence="9">
    <location>
        <begin position="509"/>
        <end position="528"/>
    </location>
</feature>
<evidence type="ECO:0000313" key="11">
    <source>
        <dbReference type="Proteomes" id="UP001296776"/>
    </source>
</evidence>
<keyword evidence="3" id="KW-0813">Transport</keyword>
<dbReference type="InterPro" id="IPR000060">
    <property type="entry name" value="BCCT_transptr"/>
</dbReference>
<comment type="caution">
    <text evidence="10">The sequence shown here is derived from an EMBL/GenBank/DDBJ whole genome shotgun (WGS) entry which is preliminary data.</text>
</comment>
<feature type="transmembrane region" description="Helical" evidence="9">
    <location>
        <begin position="74"/>
        <end position="92"/>
    </location>
</feature>
<dbReference type="Proteomes" id="UP001296776">
    <property type="component" value="Unassembled WGS sequence"/>
</dbReference>
<reference evidence="10" key="1">
    <citation type="submission" date="2017-08" db="EMBL/GenBank/DDBJ databases">
        <authorList>
            <person name="Imhoff J.F."/>
            <person name="Rahn T."/>
            <person name="Kuenzel S."/>
            <person name="Neulinger S.C."/>
        </authorList>
    </citation>
    <scope>NUCLEOTIDE SEQUENCE</scope>
    <source>
        <strain evidence="10">DSM 11080</strain>
    </source>
</reference>
<dbReference type="AlphaFoldDB" id="A0AAJ0U4T8"/>
<feature type="transmembrane region" description="Helical" evidence="9">
    <location>
        <begin position="293"/>
        <end position="314"/>
    </location>
</feature>
<organism evidence="10 11">
    <name type="scientific">Halochromatium glycolicum</name>
    <dbReference type="NCBI Taxonomy" id="85075"/>
    <lineage>
        <taxon>Bacteria</taxon>
        <taxon>Pseudomonadati</taxon>
        <taxon>Pseudomonadota</taxon>
        <taxon>Gammaproteobacteria</taxon>
        <taxon>Chromatiales</taxon>
        <taxon>Chromatiaceae</taxon>
        <taxon>Halochromatium</taxon>
    </lineage>
</organism>
<dbReference type="NCBIfam" id="TIGR00842">
    <property type="entry name" value="bcct"/>
    <property type="match status" value="1"/>
</dbReference>
<feature type="transmembrane region" description="Helical" evidence="9">
    <location>
        <begin position="411"/>
        <end position="434"/>
    </location>
</feature>
<feature type="transmembrane region" description="Helical" evidence="9">
    <location>
        <begin position="326"/>
        <end position="347"/>
    </location>
</feature>
<keyword evidence="7 9" id="KW-0472">Membrane</keyword>